<evidence type="ECO:0000313" key="2">
    <source>
        <dbReference type="Proteomes" id="UP000541352"/>
    </source>
</evidence>
<name>A0A7W6EN49_9BACT</name>
<organism evidence="1 2">
    <name type="scientific">Runella defluvii</name>
    <dbReference type="NCBI Taxonomy" id="370973"/>
    <lineage>
        <taxon>Bacteria</taxon>
        <taxon>Pseudomonadati</taxon>
        <taxon>Bacteroidota</taxon>
        <taxon>Cytophagia</taxon>
        <taxon>Cytophagales</taxon>
        <taxon>Spirosomataceae</taxon>
        <taxon>Runella</taxon>
    </lineage>
</organism>
<sequence>MGFIKEPKGVDFIIQSKPLTDKDRQDISKHIADYKEKCAKKLVVRTKAKQPA</sequence>
<evidence type="ECO:0000313" key="1">
    <source>
        <dbReference type="EMBL" id="MBB3836099.1"/>
    </source>
</evidence>
<dbReference type="AlphaFoldDB" id="A0A7W6EN49"/>
<dbReference type="Proteomes" id="UP000541352">
    <property type="component" value="Unassembled WGS sequence"/>
</dbReference>
<comment type="caution">
    <text evidence="1">The sequence shown here is derived from an EMBL/GenBank/DDBJ whole genome shotgun (WGS) entry which is preliminary data.</text>
</comment>
<reference evidence="1 2" key="1">
    <citation type="submission" date="2020-08" db="EMBL/GenBank/DDBJ databases">
        <title>Genomic Encyclopedia of Type Strains, Phase IV (KMG-IV): sequencing the most valuable type-strain genomes for metagenomic binning, comparative biology and taxonomic classification.</title>
        <authorList>
            <person name="Goeker M."/>
        </authorList>
    </citation>
    <scope>NUCLEOTIDE SEQUENCE [LARGE SCALE GENOMIC DNA]</scope>
    <source>
        <strain evidence="1 2">DSM 17976</strain>
    </source>
</reference>
<dbReference type="RefSeq" id="WP_183970892.1">
    <property type="nucleotide sequence ID" value="NZ_JACIBY010000001.1"/>
</dbReference>
<keyword evidence="2" id="KW-1185">Reference proteome</keyword>
<accession>A0A7W6EN49</accession>
<proteinExistence type="predicted"/>
<gene>
    <name evidence="1" type="ORF">FHS57_000081</name>
</gene>
<protein>
    <submittedName>
        <fullName evidence="1">Uncharacterized protein</fullName>
    </submittedName>
</protein>
<dbReference type="EMBL" id="JACIBY010000001">
    <property type="protein sequence ID" value="MBB3836099.1"/>
    <property type="molecule type" value="Genomic_DNA"/>
</dbReference>